<gene>
    <name evidence="1" type="ORF">MIND_00650700</name>
</gene>
<dbReference type="RefSeq" id="XP_037221158.1">
    <property type="nucleotide sequence ID" value="XM_037363237.1"/>
</dbReference>
<dbReference type="Proteomes" id="UP000636479">
    <property type="component" value="Unassembled WGS sequence"/>
</dbReference>
<keyword evidence="2" id="KW-1185">Reference proteome</keyword>
<evidence type="ECO:0000313" key="1">
    <source>
        <dbReference type="EMBL" id="KAF7304186.1"/>
    </source>
</evidence>
<reference evidence="1" key="1">
    <citation type="submission" date="2020-05" db="EMBL/GenBank/DDBJ databases">
        <title>Mycena genomes resolve the evolution of fungal bioluminescence.</title>
        <authorList>
            <person name="Tsai I.J."/>
        </authorList>
    </citation>
    <scope>NUCLEOTIDE SEQUENCE</scope>
    <source>
        <strain evidence="1">171206Taipei</strain>
    </source>
</reference>
<dbReference type="AlphaFoldDB" id="A0A8H6W625"/>
<dbReference type="OrthoDB" id="6511194at2759"/>
<name>A0A8H6W625_9AGAR</name>
<protein>
    <submittedName>
        <fullName evidence="1">Uncharacterized protein</fullName>
    </submittedName>
</protein>
<sequence length="217" mass="24756">MVTYDANGTPLSPRGFPLKGSQAGRPFRLYHITHNESTFYANDRRKAMWIYDSFKNKPLPKGEGVSIMVSDFLTPDWGRLVHEEMQARVLFRAGKNHDGYFWSEDLLATTDNAIDIFEAKTNGLATGLFMFDNAPSHQKRAADALSARKMPKGPHETWGQQPRMRPGMLPDGVTYQSLYFPDNHPTMAGWFKGMEQIIRERGLQTAQFDLFLHMQVV</sequence>
<evidence type="ECO:0000313" key="2">
    <source>
        <dbReference type="Proteomes" id="UP000636479"/>
    </source>
</evidence>
<comment type="caution">
    <text evidence="1">The sequence shown here is derived from an EMBL/GenBank/DDBJ whole genome shotgun (WGS) entry which is preliminary data.</text>
</comment>
<proteinExistence type="predicted"/>
<accession>A0A8H6W625</accession>
<dbReference type="GeneID" id="59345753"/>
<dbReference type="EMBL" id="JACAZF010000005">
    <property type="protein sequence ID" value="KAF7304186.1"/>
    <property type="molecule type" value="Genomic_DNA"/>
</dbReference>
<organism evidence="1 2">
    <name type="scientific">Mycena indigotica</name>
    <dbReference type="NCBI Taxonomy" id="2126181"/>
    <lineage>
        <taxon>Eukaryota</taxon>
        <taxon>Fungi</taxon>
        <taxon>Dikarya</taxon>
        <taxon>Basidiomycota</taxon>
        <taxon>Agaricomycotina</taxon>
        <taxon>Agaricomycetes</taxon>
        <taxon>Agaricomycetidae</taxon>
        <taxon>Agaricales</taxon>
        <taxon>Marasmiineae</taxon>
        <taxon>Mycenaceae</taxon>
        <taxon>Mycena</taxon>
    </lineage>
</organism>